<organism evidence="2 3">
    <name type="scientific">Sphingomonas telluris</name>
    <dbReference type="NCBI Taxonomy" id="2907998"/>
    <lineage>
        <taxon>Bacteria</taxon>
        <taxon>Pseudomonadati</taxon>
        <taxon>Pseudomonadota</taxon>
        <taxon>Alphaproteobacteria</taxon>
        <taxon>Sphingomonadales</taxon>
        <taxon>Sphingomonadaceae</taxon>
        <taxon>Sphingomonas</taxon>
    </lineage>
</organism>
<dbReference type="EMBL" id="JAKZHW010000001">
    <property type="protein sequence ID" value="MCH8615611.1"/>
    <property type="molecule type" value="Genomic_DNA"/>
</dbReference>
<proteinExistence type="predicted"/>
<evidence type="ECO:0000313" key="2">
    <source>
        <dbReference type="EMBL" id="MCH8615611.1"/>
    </source>
</evidence>
<accession>A0ABS9VKX3</accession>
<dbReference type="GO" id="GO:0032259">
    <property type="term" value="P:methylation"/>
    <property type="evidence" value="ECO:0007669"/>
    <property type="project" value="UniProtKB-KW"/>
</dbReference>
<sequence length="211" mass="22740">MSVGRAASSQPLCKHYGFGRGTPVDRFYIEAFLSANAGLVRGHVLEIKDDTYSRRFGGERVTRRDVLDIDSANANATIFGDLMQRGALPASTFDCIILTQTLQFIPQLAAALGELRASLRPGGTLLVTAPGISPLPPEADGSQWCWSFSATGLGLLLQPHFDDTEVKIYSYGNLYAATAFLHGAALEEVSKHKVQLTDPSYPVIVAARARA</sequence>
<keyword evidence="2" id="KW-0808">Transferase</keyword>
<dbReference type="Gene3D" id="3.40.50.150">
    <property type="entry name" value="Vaccinia Virus protein VP39"/>
    <property type="match status" value="1"/>
</dbReference>
<dbReference type="SUPFAM" id="SSF53335">
    <property type="entry name" value="S-adenosyl-L-methionine-dependent methyltransferases"/>
    <property type="match status" value="1"/>
</dbReference>
<dbReference type="InterPro" id="IPR013216">
    <property type="entry name" value="Methyltransf_11"/>
</dbReference>
<dbReference type="InterPro" id="IPR029063">
    <property type="entry name" value="SAM-dependent_MTases_sf"/>
</dbReference>
<dbReference type="RefSeq" id="WP_241446421.1">
    <property type="nucleotide sequence ID" value="NZ_JAKZHW010000001.1"/>
</dbReference>
<name>A0ABS9VKX3_9SPHN</name>
<evidence type="ECO:0000313" key="3">
    <source>
        <dbReference type="Proteomes" id="UP001203058"/>
    </source>
</evidence>
<feature type="domain" description="Methyltransferase type 11" evidence="1">
    <location>
        <begin position="80"/>
        <end position="126"/>
    </location>
</feature>
<dbReference type="Pfam" id="PF08241">
    <property type="entry name" value="Methyltransf_11"/>
    <property type="match status" value="1"/>
</dbReference>
<protein>
    <submittedName>
        <fullName evidence="2">Class I SAM-dependent methyltransferase</fullName>
    </submittedName>
</protein>
<comment type="caution">
    <text evidence="2">The sequence shown here is derived from an EMBL/GenBank/DDBJ whole genome shotgun (WGS) entry which is preliminary data.</text>
</comment>
<reference evidence="2 3" key="1">
    <citation type="submission" date="2022-03" db="EMBL/GenBank/DDBJ databases">
        <authorList>
            <person name="Jo J.-H."/>
            <person name="Im W.-T."/>
        </authorList>
    </citation>
    <scope>NUCLEOTIDE SEQUENCE [LARGE SCALE GENOMIC DNA]</scope>
    <source>
        <strain evidence="2 3">SM33</strain>
    </source>
</reference>
<evidence type="ECO:0000259" key="1">
    <source>
        <dbReference type="Pfam" id="PF08241"/>
    </source>
</evidence>
<keyword evidence="2" id="KW-0489">Methyltransferase</keyword>
<gene>
    <name evidence="2" type="ORF">LZ016_05795</name>
</gene>
<keyword evidence="3" id="KW-1185">Reference proteome</keyword>
<dbReference type="GO" id="GO:0008168">
    <property type="term" value="F:methyltransferase activity"/>
    <property type="evidence" value="ECO:0007669"/>
    <property type="project" value="UniProtKB-KW"/>
</dbReference>
<dbReference type="Proteomes" id="UP001203058">
    <property type="component" value="Unassembled WGS sequence"/>
</dbReference>